<dbReference type="FunFam" id="3.30.1360.40:FF:000001">
    <property type="entry name" value="Ribosome-recycling factor"/>
    <property type="match status" value="1"/>
</dbReference>
<comment type="similarity">
    <text evidence="2 6">Belongs to the RRF family.</text>
</comment>
<evidence type="ECO:0000256" key="7">
    <source>
        <dbReference type="SAM" id="Coils"/>
    </source>
</evidence>
<comment type="subcellular location">
    <subcellularLocation>
        <location evidence="1 6">Cytoplasm</location>
    </subcellularLocation>
</comment>
<dbReference type="AlphaFoldDB" id="A0A917FJA2"/>
<dbReference type="PANTHER" id="PTHR20982:SF3">
    <property type="entry name" value="MITOCHONDRIAL RIBOSOME RECYCLING FACTOR PSEUDO 1"/>
    <property type="match status" value="1"/>
</dbReference>
<evidence type="ECO:0000256" key="5">
    <source>
        <dbReference type="ARBA" id="ARBA00025050"/>
    </source>
</evidence>
<accession>A0A917FJA2</accession>
<sequence>MLNEIKKDAQTRMAKSIDALKHELSSLRTGRASTGLVDNLKVNYYGTDTPLSQVATVAIADARSITITPWEKSMVGAVEKAILASNLGFTPNTLGQVIRINLPPLTEERRKELIKHVYAEGENAKISVRNIRRDAISAVKDLLKDKAISEDEAHRAEDEIQKITDKAVKDIDDVAKAKESELLAV</sequence>
<gene>
    <name evidence="6 9" type="primary">frr</name>
    <name evidence="9" type="ORF">GCM10010960_02650</name>
</gene>
<dbReference type="Pfam" id="PF01765">
    <property type="entry name" value="RRF"/>
    <property type="match status" value="1"/>
</dbReference>
<dbReference type="InterPro" id="IPR036191">
    <property type="entry name" value="RRF_sf"/>
</dbReference>
<protein>
    <recommendedName>
        <fullName evidence="6">Ribosome-recycling factor</fullName>
        <shortName evidence="6">RRF</shortName>
    </recommendedName>
    <alternativeName>
        <fullName evidence="6">Ribosome-releasing factor</fullName>
    </alternativeName>
</protein>
<evidence type="ECO:0000256" key="6">
    <source>
        <dbReference type="HAMAP-Rule" id="MF_00040"/>
    </source>
</evidence>
<feature type="domain" description="Ribosome recycling factor" evidence="8">
    <location>
        <begin position="20"/>
        <end position="183"/>
    </location>
</feature>
<evidence type="ECO:0000256" key="3">
    <source>
        <dbReference type="ARBA" id="ARBA00022490"/>
    </source>
</evidence>
<reference evidence="9" key="1">
    <citation type="journal article" date="2014" name="Int. J. Syst. Evol. Microbiol.">
        <title>Complete genome sequence of Corynebacterium casei LMG S-19264T (=DSM 44701T), isolated from a smear-ripened cheese.</title>
        <authorList>
            <consortium name="US DOE Joint Genome Institute (JGI-PGF)"/>
            <person name="Walter F."/>
            <person name="Albersmeier A."/>
            <person name="Kalinowski J."/>
            <person name="Ruckert C."/>
        </authorList>
    </citation>
    <scope>NUCLEOTIDE SEQUENCE</scope>
    <source>
        <strain evidence="9">CGMCC 1.12726</strain>
    </source>
</reference>
<evidence type="ECO:0000256" key="1">
    <source>
        <dbReference type="ARBA" id="ARBA00004496"/>
    </source>
</evidence>
<keyword evidence="7" id="KW-0175">Coiled coil</keyword>
<dbReference type="SUPFAM" id="SSF55194">
    <property type="entry name" value="Ribosome recycling factor, RRF"/>
    <property type="match status" value="1"/>
</dbReference>
<dbReference type="GO" id="GO:0043023">
    <property type="term" value="F:ribosomal large subunit binding"/>
    <property type="evidence" value="ECO:0007669"/>
    <property type="project" value="TreeGrafter"/>
</dbReference>
<dbReference type="GO" id="GO:0002184">
    <property type="term" value="P:cytoplasmic translational termination"/>
    <property type="evidence" value="ECO:0007669"/>
    <property type="project" value="TreeGrafter"/>
</dbReference>
<evidence type="ECO:0000256" key="4">
    <source>
        <dbReference type="ARBA" id="ARBA00022917"/>
    </source>
</evidence>
<comment type="function">
    <text evidence="5 6">Responsible for the release of ribosomes from messenger RNA at the termination of protein biosynthesis. May increase the efficiency of translation by recycling ribosomes from one round of translation to another.</text>
</comment>
<dbReference type="Gene3D" id="3.30.1360.40">
    <property type="match status" value="1"/>
</dbReference>
<dbReference type="NCBIfam" id="TIGR00496">
    <property type="entry name" value="frr"/>
    <property type="match status" value="1"/>
</dbReference>
<dbReference type="FunFam" id="1.10.132.20:FF:000001">
    <property type="entry name" value="Ribosome-recycling factor"/>
    <property type="match status" value="1"/>
</dbReference>
<dbReference type="Gene3D" id="1.10.132.20">
    <property type="entry name" value="Ribosome-recycling factor"/>
    <property type="match status" value="1"/>
</dbReference>
<dbReference type="HAMAP" id="MF_00040">
    <property type="entry name" value="RRF"/>
    <property type="match status" value="1"/>
</dbReference>
<dbReference type="RefSeq" id="WP_188446952.1">
    <property type="nucleotide sequence ID" value="NZ_BMFO01000001.1"/>
</dbReference>
<dbReference type="InterPro" id="IPR002661">
    <property type="entry name" value="Ribosome_recyc_fac"/>
</dbReference>
<dbReference type="GO" id="GO:0005829">
    <property type="term" value="C:cytosol"/>
    <property type="evidence" value="ECO:0007669"/>
    <property type="project" value="GOC"/>
</dbReference>
<name>A0A917FJA2_9GAMM</name>
<reference evidence="9" key="2">
    <citation type="submission" date="2020-09" db="EMBL/GenBank/DDBJ databases">
        <authorList>
            <person name="Sun Q."/>
            <person name="Zhou Y."/>
        </authorList>
    </citation>
    <scope>NUCLEOTIDE SEQUENCE</scope>
    <source>
        <strain evidence="9">CGMCC 1.12726</strain>
    </source>
</reference>
<dbReference type="Proteomes" id="UP000632858">
    <property type="component" value="Unassembled WGS sequence"/>
</dbReference>
<comment type="caution">
    <text evidence="9">The sequence shown here is derived from an EMBL/GenBank/DDBJ whole genome shotgun (WGS) entry which is preliminary data.</text>
</comment>
<feature type="coiled-coil region" evidence="7">
    <location>
        <begin position="139"/>
        <end position="166"/>
    </location>
</feature>
<evidence type="ECO:0000256" key="2">
    <source>
        <dbReference type="ARBA" id="ARBA00005912"/>
    </source>
</evidence>
<organism evidence="9 10">
    <name type="scientific">Arenimonas maotaiensis</name>
    <dbReference type="NCBI Taxonomy" id="1446479"/>
    <lineage>
        <taxon>Bacteria</taxon>
        <taxon>Pseudomonadati</taxon>
        <taxon>Pseudomonadota</taxon>
        <taxon>Gammaproteobacteria</taxon>
        <taxon>Lysobacterales</taxon>
        <taxon>Lysobacteraceae</taxon>
        <taxon>Arenimonas</taxon>
    </lineage>
</organism>
<evidence type="ECO:0000313" key="9">
    <source>
        <dbReference type="EMBL" id="GGF84008.1"/>
    </source>
</evidence>
<proteinExistence type="inferred from homology"/>
<evidence type="ECO:0000259" key="8">
    <source>
        <dbReference type="Pfam" id="PF01765"/>
    </source>
</evidence>
<dbReference type="CDD" id="cd00520">
    <property type="entry name" value="RRF"/>
    <property type="match status" value="1"/>
</dbReference>
<keyword evidence="3 6" id="KW-0963">Cytoplasm</keyword>
<dbReference type="EMBL" id="BMFO01000001">
    <property type="protein sequence ID" value="GGF84008.1"/>
    <property type="molecule type" value="Genomic_DNA"/>
</dbReference>
<evidence type="ECO:0000313" key="10">
    <source>
        <dbReference type="Proteomes" id="UP000632858"/>
    </source>
</evidence>
<dbReference type="InterPro" id="IPR023584">
    <property type="entry name" value="Ribosome_recyc_fac_dom"/>
</dbReference>
<dbReference type="PANTHER" id="PTHR20982">
    <property type="entry name" value="RIBOSOME RECYCLING FACTOR"/>
    <property type="match status" value="1"/>
</dbReference>
<keyword evidence="4 6" id="KW-0648">Protein biosynthesis</keyword>
<keyword evidence="10" id="KW-1185">Reference proteome</keyword>